<proteinExistence type="predicted"/>
<feature type="region of interest" description="Disordered" evidence="1">
    <location>
        <begin position="1"/>
        <end position="27"/>
    </location>
</feature>
<evidence type="ECO:0000256" key="1">
    <source>
        <dbReference type="SAM" id="MobiDB-lite"/>
    </source>
</evidence>
<organism evidence="2 3">
    <name type="scientific">Caerostris darwini</name>
    <dbReference type="NCBI Taxonomy" id="1538125"/>
    <lineage>
        <taxon>Eukaryota</taxon>
        <taxon>Metazoa</taxon>
        <taxon>Ecdysozoa</taxon>
        <taxon>Arthropoda</taxon>
        <taxon>Chelicerata</taxon>
        <taxon>Arachnida</taxon>
        <taxon>Araneae</taxon>
        <taxon>Araneomorphae</taxon>
        <taxon>Entelegynae</taxon>
        <taxon>Araneoidea</taxon>
        <taxon>Araneidae</taxon>
        <taxon>Caerostris</taxon>
    </lineage>
</organism>
<evidence type="ECO:0000313" key="2">
    <source>
        <dbReference type="EMBL" id="GIY32296.1"/>
    </source>
</evidence>
<accession>A0AAV4SGG4</accession>
<name>A0AAV4SGG4_9ARAC</name>
<dbReference type="EMBL" id="BPLQ01007770">
    <property type="protein sequence ID" value="GIY32296.1"/>
    <property type="molecule type" value="Genomic_DNA"/>
</dbReference>
<dbReference type="AlphaFoldDB" id="A0AAV4SGG4"/>
<gene>
    <name evidence="2" type="ORF">CDAR_619611</name>
</gene>
<evidence type="ECO:0000313" key="3">
    <source>
        <dbReference type="Proteomes" id="UP001054837"/>
    </source>
</evidence>
<keyword evidence="3" id="KW-1185">Reference proteome</keyword>
<dbReference type="Proteomes" id="UP001054837">
    <property type="component" value="Unassembled WGS sequence"/>
</dbReference>
<comment type="caution">
    <text evidence="2">The sequence shown here is derived from an EMBL/GenBank/DDBJ whole genome shotgun (WGS) entry which is preliminary data.</text>
</comment>
<protein>
    <submittedName>
        <fullName evidence="2">Uncharacterized protein</fullName>
    </submittedName>
</protein>
<reference evidence="2 3" key="1">
    <citation type="submission" date="2021-06" db="EMBL/GenBank/DDBJ databases">
        <title>Caerostris darwini draft genome.</title>
        <authorList>
            <person name="Kono N."/>
            <person name="Arakawa K."/>
        </authorList>
    </citation>
    <scope>NUCLEOTIDE SEQUENCE [LARGE SCALE GENOMIC DNA]</scope>
</reference>
<sequence>MSLQSHPAAGIPPFSKQNTPPTALPHPVSGPMDCADIIGELLKLINQGLAPTTLAEAFYQCIPQLQQTTDNHVRAYIIFRQYVMMAHPTA</sequence>